<dbReference type="Proteomes" id="UP000826722">
    <property type="component" value="Chromosome"/>
</dbReference>
<protein>
    <submittedName>
        <fullName evidence="5">Type I restriction modification system subunit S</fullName>
    </submittedName>
</protein>
<evidence type="ECO:0000313" key="5">
    <source>
        <dbReference type="EMBL" id="BCM23747.1"/>
    </source>
</evidence>
<accession>A0A8D5FXE0</accession>
<dbReference type="AlphaFoldDB" id="A0A8D5FXE0"/>
<name>A0A8D5FXE0_9PROT</name>
<dbReference type="GO" id="GO:0009307">
    <property type="term" value="P:DNA restriction-modification system"/>
    <property type="evidence" value="ECO:0007669"/>
    <property type="project" value="UniProtKB-KW"/>
</dbReference>
<keyword evidence="6" id="KW-1185">Reference proteome</keyword>
<keyword evidence="2" id="KW-0680">Restriction system</keyword>
<dbReference type="SUPFAM" id="SSF116734">
    <property type="entry name" value="DNA methylase specificity domain"/>
    <property type="match status" value="2"/>
</dbReference>
<evidence type="ECO:0000256" key="1">
    <source>
        <dbReference type="ARBA" id="ARBA00010923"/>
    </source>
</evidence>
<dbReference type="RefSeq" id="WP_221764331.1">
    <property type="nucleotide sequence ID" value="NZ_AP024110.1"/>
</dbReference>
<evidence type="ECO:0000256" key="3">
    <source>
        <dbReference type="ARBA" id="ARBA00023125"/>
    </source>
</evidence>
<comment type="similarity">
    <text evidence="1">Belongs to the type-I restriction system S methylase family.</text>
</comment>
<evidence type="ECO:0000313" key="6">
    <source>
        <dbReference type="Proteomes" id="UP000826722"/>
    </source>
</evidence>
<dbReference type="PANTHER" id="PTHR30408:SF12">
    <property type="entry name" value="TYPE I RESTRICTION ENZYME MJAVIII SPECIFICITY SUBUNIT"/>
    <property type="match status" value="1"/>
</dbReference>
<dbReference type="Pfam" id="PF01420">
    <property type="entry name" value="Methylase_S"/>
    <property type="match status" value="2"/>
</dbReference>
<gene>
    <name evidence="5" type="ORF">ZMTM_00060</name>
</gene>
<dbReference type="InterPro" id="IPR000055">
    <property type="entry name" value="Restrct_endonuc_typeI_TRD"/>
</dbReference>
<keyword evidence="3" id="KW-0238">DNA-binding</keyword>
<dbReference type="InterPro" id="IPR044946">
    <property type="entry name" value="Restrct_endonuc_typeI_TRD_sf"/>
</dbReference>
<organism evidence="5 6">
    <name type="scientific">Methyloradius palustris</name>
    <dbReference type="NCBI Taxonomy" id="2778876"/>
    <lineage>
        <taxon>Bacteria</taxon>
        <taxon>Pseudomonadati</taxon>
        <taxon>Pseudomonadota</taxon>
        <taxon>Betaproteobacteria</taxon>
        <taxon>Nitrosomonadales</taxon>
        <taxon>Methylophilaceae</taxon>
        <taxon>Methyloradius</taxon>
    </lineage>
</organism>
<feature type="domain" description="Type I restriction modification DNA specificity" evidence="4">
    <location>
        <begin position="4"/>
        <end position="169"/>
    </location>
</feature>
<sequence length="404" mass="45348">MKAEWQLKTLGEVCEVVNGGTPKTGVDEYWGNEHLWITPAEMGRRATPYVNDTERKITSQGLKNSSARLLPPNSVILSSRAPIGHLVINTKPMATNQGCKGLVPNDGLAHKYLFYFLMVNIDLLNDLGSGATFKELSGGKLKEVKIRLAPPPEQQRIVAILDKTFEGIAKARANAEQNLQNARALFESHLQSVFTQRGLGWSEKKIGDVCDLVNGFAFKSSDVVDTSQTQLVRMGNLYGNNLSLDRSPVFYPDNFSEIYRNYLLVEDDLIMSLTGTTGKEDYGYTVKIPKCSHALLMNQRIVKFEILNAEVINRNFLMYYLRSRVFLDKLYLTANGTRQANLSSLVIKTLPLPICSTEKQLSITTKLDVICKETQRLEILYQRKITCLDELKKSLLQQAFAGEL</sequence>
<reference evidence="5" key="1">
    <citation type="journal article" date="2021" name="Arch. Microbiol.">
        <title>Methyloradius palustris gen. nov., sp. nov., a methanol-oxidizing bacterium isolated from snow.</title>
        <authorList>
            <person name="Miyadera T."/>
            <person name="Kojima H."/>
            <person name="Fukui M."/>
        </authorList>
    </citation>
    <scope>NUCLEOTIDE SEQUENCE</scope>
    <source>
        <strain evidence="5">Zm11</strain>
    </source>
</reference>
<dbReference type="CDD" id="cd17273">
    <property type="entry name" value="RMtype1_S_EcoJA69PI-TRD1-CR1_like"/>
    <property type="match status" value="1"/>
</dbReference>
<dbReference type="PANTHER" id="PTHR30408">
    <property type="entry name" value="TYPE-1 RESTRICTION ENZYME ECOKI SPECIFICITY PROTEIN"/>
    <property type="match status" value="1"/>
</dbReference>
<dbReference type="KEGG" id="mpau:ZMTM_00060"/>
<proteinExistence type="inferred from homology"/>
<dbReference type="EMBL" id="AP024110">
    <property type="protein sequence ID" value="BCM23747.1"/>
    <property type="molecule type" value="Genomic_DNA"/>
</dbReference>
<feature type="domain" description="Type I restriction modification DNA specificity" evidence="4">
    <location>
        <begin position="200"/>
        <end position="374"/>
    </location>
</feature>
<dbReference type="InterPro" id="IPR052021">
    <property type="entry name" value="Type-I_RS_S_subunit"/>
</dbReference>
<dbReference type="CDD" id="cd17278">
    <property type="entry name" value="RMtype1_S_LdeBORF1052P-TRD2-CR2"/>
    <property type="match status" value="1"/>
</dbReference>
<evidence type="ECO:0000259" key="4">
    <source>
        <dbReference type="Pfam" id="PF01420"/>
    </source>
</evidence>
<dbReference type="Gene3D" id="3.90.220.20">
    <property type="entry name" value="DNA methylase specificity domains"/>
    <property type="match status" value="2"/>
</dbReference>
<dbReference type="GO" id="GO:0003677">
    <property type="term" value="F:DNA binding"/>
    <property type="evidence" value="ECO:0007669"/>
    <property type="project" value="UniProtKB-KW"/>
</dbReference>
<dbReference type="REBASE" id="509008">
    <property type="entry name" value="S.MbaZm11ORF40P"/>
</dbReference>
<evidence type="ECO:0000256" key="2">
    <source>
        <dbReference type="ARBA" id="ARBA00022747"/>
    </source>
</evidence>